<organism evidence="1 2">
    <name type="scientific">Vreelandella azerica</name>
    <dbReference type="NCBI Taxonomy" id="2732867"/>
    <lineage>
        <taxon>Bacteria</taxon>
        <taxon>Pseudomonadati</taxon>
        <taxon>Pseudomonadota</taxon>
        <taxon>Gammaproteobacteria</taxon>
        <taxon>Oceanospirillales</taxon>
        <taxon>Halomonadaceae</taxon>
        <taxon>Vreelandella</taxon>
    </lineage>
</organism>
<dbReference type="Pfam" id="PF04351">
    <property type="entry name" value="PilP"/>
    <property type="match status" value="1"/>
</dbReference>
<dbReference type="Gene3D" id="2.30.30.830">
    <property type="match status" value="1"/>
</dbReference>
<dbReference type="AlphaFoldDB" id="A0A7Y3XAP6"/>
<dbReference type="EMBL" id="JABFHI010000002">
    <property type="protein sequence ID" value="NOG31528.1"/>
    <property type="molecule type" value="Genomic_DNA"/>
</dbReference>
<dbReference type="RefSeq" id="WP_171701975.1">
    <property type="nucleotide sequence ID" value="NZ_JABFHI010000002.1"/>
</dbReference>
<proteinExistence type="predicted"/>
<name>A0A7Y3XAP6_9GAMM</name>
<reference evidence="1 2" key="1">
    <citation type="submission" date="2020-05" db="EMBL/GenBank/DDBJ databases">
        <authorList>
            <person name="Ruan W."/>
            <person name="Jeon C.O."/>
            <person name="Chun B.H."/>
        </authorList>
    </citation>
    <scope>NUCLEOTIDE SEQUENCE [LARGE SCALE GENOMIC DNA]</scope>
    <source>
        <strain evidence="1 2">TBZ9</strain>
    </source>
</reference>
<evidence type="ECO:0000313" key="2">
    <source>
        <dbReference type="Proteomes" id="UP000588806"/>
    </source>
</evidence>
<keyword evidence="2" id="KW-1185">Reference proteome</keyword>
<gene>
    <name evidence="1" type="ORF">HLB35_06590</name>
</gene>
<accession>A0A7Y3XAP6</accession>
<protein>
    <submittedName>
        <fullName evidence="1">Pilus assembly protein PilP</fullName>
    </submittedName>
</protein>
<dbReference type="InterPro" id="IPR007446">
    <property type="entry name" value="PilP"/>
</dbReference>
<evidence type="ECO:0000313" key="1">
    <source>
        <dbReference type="EMBL" id="NOG31528.1"/>
    </source>
</evidence>
<dbReference type="PROSITE" id="PS51257">
    <property type="entry name" value="PROKAR_LIPOPROTEIN"/>
    <property type="match status" value="1"/>
</dbReference>
<reference evidence="1 2" key="2">
    <citation type="submission" date="2020-06" db="EMBL/GenBank/DDBJ databases">
        <title>Halomonas songnenensis sp. nov., a moderately halophilic bacterium isolated from saline and alkaline soils.</title>
        <authorList>
            <person name="Jiang J."/>
            <person name="Pan Y."/>
        </authorList>
    </citation>
    <scope>NUCLEOTIDE SEQUENCE [LARGE SCALE GENOMIC DNA]</scope>
    <source>
        <strain evidence="1 2">TBZ9</strain>
    </source>
</reference>
<comment type="caution">
    <text evidence="1">The sequence shown here is derived from an EMBL/GenBank/DDBJ whole genome shotgun (WGS) entry which is preliminary data.</text>
</comment>
<sequence>MNRWPGWGLMLILMGLLGGCADARLGELAEELEQIRQAPGTQPPLVVPHIPEYQPLAYTHGGERSPFLAPEAVASQSAPVLVANANLAPDTSREPQPLERFSLQELALVGMLEMNNRQRALIRTPEGDVVSVSEGNYIGPDYGRIVRIGAKRIEIDERIFTQTEGWQVREVALVLDGEE</sequence>
<dbReference type="Proteomes" id="UP000588806">
    <property type="component" value="Unassembled WGS sequence"/>
</dbReference>